<organism evidence="1 2">
    <name type="scientific">Candidatus Parabacteroides intestinigallinarum</name>
    <dbReference type="NCBI Taxonomy" id="2838722"/>
    <lineage>
        <taxon>Bacteria</taxon>
        <taxon>Pseudomonadati</taxon>
        <taxon>Bacteroidota</taxon>
        <taxon>Bacteroidia</taxon>
        <taxon>Bacteroidales</taxon>
        <taxon>Tannerellaceae</taxon>
        <taxon>Parabacteroides</taxon>
    </lineage>
</organism>
<gene>
    <name evidence="1" type="ORF">H9848_12555</name>
</gene>
<dbReference type="AlphaFoldDB" id="A0A9D2BRS3"/>
<evidence type="ECO:0000313" key="2">
    <source>
        <dbReference type="Proteomes" id="UP000823847"/>
    </source>
</evidence>
<reference evidence="1" key="2">
    <citation type="submission" date="2021-04" db="EMBL/GenBank/DDBJ databases">
        <authorList>
            <person name="Gilroy R."/>
        </authorList>
    </citation>
    <scope>NUCLEOTIDE SEQUENCE</scope>
    <source>
        <strain evidence="1">ChiHecec2B26-12326</strain>
    </source>
</reference>
<protein>
    <submittedName>
        <fullName evidence="1">Uncharacterized protein</fullName>
    </submittedName>
</protein>
<evidence type="ECO:0000313" key="1">
    <source>
        <dbReference type="EMBL" id="HIX87416.1"/>
    </source>
</evidence>
<sequence>MDIYFCSFADSRMSASLSRIKEQALAFDMFKEVYVIDENGLDSSFRDHYKDKLILGSRGYGYWMWKPYLLQRMLDYVADGDIIIYADAGCHLNANGKQRLCTYIDVLVKNEAGLLLFSQEGLLERCWTKGDVFDYFGVRHDMTISDSAQRAGTVLFIQKKSTSENIIREWNQAYESDFSLIDDTPSHSPNLDGFVEHRHDQSILSILSKLRGAAFLPVSEIYAQDWDTISDHPILAKRDKKLKLFYLLSRKYHTACRILRKLF</sequence>
<name>A0A9D2BRS3_9BACT</name>
<accession>A0A9D2BRS3</accession>
<proteinExistence type="predicted"/>
<reference evidence="1" key="1">
    <citation type="journal article" date="2021" name="PeerJ">
        <title>Extensive microbial diversity within the chicken gut microbiome revealed by metagenomics and culture.</title>
        <authorList>
            <person name="Gilroy R."/>
            <person name="Ravi A."/>
            <person name="Getino M."/>
            <person name="Pursley I."/>
            <person name="Horton D.L."/>
            <person name="Alikhan N.F."/>
            <person name="Baker D."/>
            <person name="Gharbi K."/>
            <person name="Hall N."/>
            <person name="Watson M."/>
            <person name="Adriaenssens E.M."/>
            <person name="Foster-Nyarko E."/>
            <person name="Jarju S."/>
            <person name="Secka A."/>
            <person name="Antonio M."/>
            <person name="Oren A."/>
            <person name="Chaudhuri R.R."/>
            <person name="La Ragione R."/>
            <person name="Hildebrand F."/>
            <person name="Pallen M.J."/>
        </authorList>
    </citation>
    <scope>NUCLEOTIDE SEQUENCE</scope>
    <source>
        <strain evidence="1">ChiHecec2B26-12326</strain>
    </source>
</reference>
<comment type="caution">
    <text evidence="1">The sequence shown here is derived from an EMBL/GenBank/DDBJ whole genome shotgun (WGS) entry which is preliminary data.</text>
</comment>
<dbReference type="EMBL" id="DXEN01000092">
    <property type="protein sequence ID" value="HIX87416.1"/>
    <property type="molecule type" value="Genomic_DNA"/>
</dbReference>
<dbReference type="Proteomes" id="UP000823847">
    <property type="component" value="Unassembled WGS sequence"/>
</dbReference>